<evidence type="ECO:0000313" key="8">
    <source>
        <dbReference type="EMBL" id="EHJ47678.1"/>
    </source>
</evidence>
<evidence type="ECO:0000313" key="9">
    <source>
        <dbReference type="Proteomes" id="UP000004662"/>
    </source>
</evidence>
<evidence type="ECO:0000256" key="1">
    <source>
        <dbReference type="ARBA" id="ARBA00004651"/>
    </source>
</evidence>
<organism evidence="8 9">
    <name type="scientific">Solidesulfovibrio carbinoliphilus subsp. oakridgensis</name>
    <dbReference type="NCBI Taxonomy" id="694327"/>
    <lineage>
        <taxon>Bacteria</taxon>
        <taxon>Pseudomonadati</taxon>
        <taxon>Thermodesulfobacteriota</taxon>
        <taxon>Desulfovibrionia</taxon>
        <taxon>Desulfovibrionales</taxon>
        <taxon>Desulfovibrionaceae</taxon>
        <taxon>Solidesulfovibrio</taxon>
    </lineage>
</organism>
<keyword evidence="5 7" id="KW-1133">Transmembrane helix</keyword>
<dbReference type="AlphaFoldDB" id="G7Q7Y4"/>
<feature type="transmembrane region" description="Helical" evidence="7">
    <location>
        <begin position="143"/>
        <end position="161"/>
    </location>
</feature>
<dbReference type="GO" id="GO:0005886">
    <property type="term" value="C:plasma membrane"/>
    <property type="evidence" value="ECO:0007669"/>
    <property type="project" value="UniProtKB-SubCell"/>
</dbReference>
<dbReference type="Proteomes" id="UP000004662">
    <property type="component" value="Chromosome"/>
</dbReference>
<dbReference type="HOGENOM" id="CLU_059320_0_0_7"/>
<feature type="transmembrane region" description="Helical" evidence="7">
    <location>
        <begin position="45"/>
        <end position="63"/>
    </location>
</feature>
<dbReference type="STRING" id="694327.DFW101_1670"/>
<keyword evidence="3" id="KW-1003">Cell membrane</keyword>
<protein>
    <submittedName>
        <fullName evidence="8">Fusaric acid resistance protein conserved region</fullName>
    </submittedName>
</protein>
<keyword evidence="6 7" id="KW-0472">Membrane</keyword>
<sequence>MTGETLRRFLARAATRGGLRQAGRTAVAAVATLFLVTVLELPQGYWAVITVVIVMQANLGGSIRAAWTRLAGTAVGAASGALAASLGGPAWVDLALAVFATLAVCTGMTRLRDSSRVAGITAVIVILAGHPGSSPFAVALDRFLEIAIGIVTALAVSAVVLPSRASQAQALGLARIFEDVAVFFATVVEGRLREDYPERQVFALKDRIVRTLARCRELGREAGAEGRDADGAARRGLLLFRGERLFEHVLAMDHVASESRGQGLHRHLPDELAGLERTAADVLTGLGVHLRAAGPLPELGPMEAAVARAREKLAAMRRDRAPAAYDLSEVMHFFSFVHGMLACAADAAEIVRRLRAMEEG</sequence>
<dbReference type="EMBL" id="CM001368">
    <property type="protein sequence ID" value="EHJ47678.1"/>
    <property type="molecule type" value="Genomic_DNA"/>
</dbReference>
<dbReference type="OrthoDB" id="5447986at2"/>
<dbReference type="RefSeq" id="WP_009181072.1">
    <property type="nucleotide sequence ID" value="NZ_CM001368.1"/>
</dbReference>
<evidence type="ECO:0000256" key="6">
    <source>
        <dbReference type="ARBA" id="ARBA00023136"/>
    </source>
</evidence>
<keyword evidence="9" id="KW-1185">Reference proteome</keyword>
<dbReference type="InterPro" id="IPR006726">
    <property type="entry name" value="PHBA_efflux_AaeB/fusaric-R"/>
</dbReference>
<keyword evidence="4 7" id="KW-0812">Transmembrane</keyword>
<name>G7Q7Y4_9BACT</name>
<evidence type="ECO:0000256" key="5">
    <source>
        <dbReference type="ARBA" id="ARBA00022989"/>
    </source>
</evidence>
<evidence type="ECO:0000256" key="4">
    <source>
        <dbReference type="ARBA" id="ARBA00022692"/>
    </source>
</evidence>
<keyword evidence="2" id="KW-0813">Transport</keyword>
<accession>G7Q7Y4</accession>
<dbReference type="eggNOG" id="COG4129">
    <property type="taxonomic scope" value="Bacteria"/>
</dbReference>
<dbReference type="Pfam" id="PF04632">
    <property type="entry name" value="FUSC"/>
    <property type="match status" value="1"/>
</dbReference>
<evidence type="ECO:0000256" key="7">
    <source>
        <dbReference type="SAM" id="Phobius"/>
    </source>
</evidence>
<evidence type="ECO:0000256" key="2">
    <source>
        <dbReference type="ARBA" id="ARBA00022448"/>
    </source>
</evidence>
<evidence type="ECO:0000256" key="3">
    <source>
        <dbReference type="ARBA" id="ARBA00022475"/>
    </source>
</evidence>
<dbReference type="PANTHER" id="PTHR30509">
    <property type="entry name" value="P-HYDROXYBENZOIC ACID EFFLUX PUMP SUBUNIT-RELATED"/>
    <property type="match status" value="1"/>
</dbReference>
<reference evidence="9" key="1">
    <citation type="journal article" date="2015" name="Genome Announc.">
        <title>High-Quality Draft Genome Sequence of Desulfovibrio carbinoliphilus FW-101-2B, an Organic Acid-Oxidizing Sulfate-Reducing Bacterium Isolated from Uranium(VI)-Contaminated Groundwater.</title>
        <authorList>
            <person name="Ramsay B.D."/>
            <person name="Hwang C."/>
            <person name="Woo H.L."/>
            <person name="Carroll S.L."/>
            <person name="Lucas S."/>
            <person name="Han J."/>
            <person name="Lapidus A.L."/>
            <person name="Cheng J.F."/>
            <person name="Goodwin L.A."/>
            <person name="Pitluck S."/>
            <person name="Peters L."/>
            <person name="Chertkov O."/>
            <person name="Held B."/>
            <person name="Detter J.C."/>
            <person name="Han C.S."/>
            <person name="Tapia R."/>
            <person name="Land M.L."/>
            <person name="Hauser L.J."/>
            <person name="Kyrpides N.C."/>
            <person name="Ivanova N.N."/>
            <person name="Mikhailova N."/>
            <person name="Pagani I."/>
            <person name="Woyke T."/>
            <person name="Arkin A.P."/>
            <person name="Dehal P."/>
            <person name="Chivian D."/>
            <person name="Criddle C.S."/>
            <person name="Wu W."/>
            <person name="Chakraborty R."/>
            <person name="Hazen T.C."/>
            <person name="Fields M.W."/>
        </authorList>
    </citation>
    <scope>NUCLEOTIDE SEQUENCE [LARGE SCALE GENOMIC DNA]</scope>
    <source>
        <strain evidence="9">FW-101-2B</strain>
    </source>
</reference>
<dbReference type="PANTHER" id="PTHR30509:SF9">
    <property type="entry name" value="MULTIDRUG RESISTANCE PROTEIN MDTO"/>
    <property type="match status" value="1"/>
</dbReference>
<feature type="transmembrane region" description="Helical" evidence="7">
    <location>
        <begin position="118"/>
        <end position="137"/>
    </location>
</feature>
<dbReference type="GO" id="GO:0022857">
    <property type="term" value="F:transmembrane transporter activity"/>
    <property type="evidence" value="ECO:0007669"/>
    <property type="project" value="InterPro"/>
</dbReference>
<proteinExistence type="predicted"/>
<gene>
    <name evidence="8" type="ORF">DFW101_1670</name>
</gene>
<comment type="subcellular location">
    <subcellularLocation>
        <location evidence="1">Cell membrane</location>
        <topology evidence="1">Multi-pass membrane protein</topology>
    </subcellularLocation>
</comment>